<dbReference type="OrthoDB" id="9797341at2"/>
<dbReference type="SMART" id="SM00421">
    <property type="entry name" value="HTH_LUXR"/>
    <property type="match status" value="1"/>
</dbReference>
<dbReference type="EMBL" id="CP017599">
    <property type="protein sequence ID" value="AOX04157.1"/>
    <property type="molecule type" value="Genomic_DNA"/>
</dbReference>
<name>A0A1D8U2N4_9CYAN</name>
<accession>A0A1D8U2N4</accession>
<gene>
    <name evidence="2" type="ORF">BJP34_06350</name>
</gene>
<dbReference type="AlphaFoldDB" id="A0A1D8U2N4"/>
<dbReference type="RefSeq" id="WP_070396520.1">
    <property type="nucleotide sequence ID" value="NZ_CP017599.1"/>
</dbReference>
<dbReference type="SUPFAM" id="SSF46894">
    <property type="entry name" value="C-terminal effector domain of the bipartite response regulators"/>
    <property type="match status" value="1"/>
</dbReference>
<dbReference type="KEGG" id="mpro:BJP34_06350"/>
<evidence type="ECO:0000259" key="1">
    <source>
        <dbReference type="SMART" id="SM00421"/>
    </source>
</evidence>
<dbReference type="GO" id="GO:0003677">
    <property type="term" value="F:DNA binding"/>
    <property type="evidence" value="ECO:0007669"/>
    <property type="project" value="InterPro"/>
</dbReference>
<proteinExistence type="predicted"/>
<dbReference type="InterPro" id="IPR036388">
    <property type="entry name" value="WH-like_DNA-bd_sf"/>
</dbReference>
<dbReference type="GO" id="GO:0006355">
    <property type="term" value="P:regulation of DNA-templated transcription"/>
    <property type="evidence" value="ECO:0007669"/>
    <property type="project" value="InterPro"/>
</dbReference>
<organism evidence="2 3">
    <name type="scientific">Moorena producens PAL-8-15-08-1</name>
    <dbReference type="NCBI Taxonomy" id="1458985"/>
    <lineage>
        <taxon>Bacteria</taxon>
        <taxon>Bacillati</taxon>
        <taxon>Cyanobacteriota</taxon>
        <taxon>Cyanophyceae</taxon>
        <taxon>Coleofasciculales</taxon>
        <taxon>Coleofasciculaceae</taxon>
        <taxon>Moorena</taxon>
    </lineage>
</organism>
<dbReference type="InterPro" id="IPR016032">
    <property type="entry name" value="Sig_transdc_resp-reg_C-effctor"/>
</dbReference>
<dbReference type="Pfam" id="PF00196">
    <property type="entry name" value="GerE"/>
    <property type="match status" value="1"/>
</dbReference>
<reference evidence="3" key="1">
    <citation type="submission" date="2016-10" db="EMBL/GenBank/DDBJ databases">
        <title>Comparative genomics uncovers the prolific and rare metabolic potential of the cyanobacterial genus Moorea.</title>
        <authorList>
            <person name="Leao T."/>
            <person name="Castelao G."/>
            <person name="Korobeynikov A."/>
            <person name="Monroe E.A."/>
            <person name="Podell S."/>
            <person name="Glukhov E."/>
            <person name="Allen E."/>
            <person name="Gerwick W.H."/>
            <person name="Gerwick L."/>
        </authorList>
    </citation>
    <scope>NUCLEOTIDE SEQUENCE [LARGE SCALE GENOMIC DNA]</scope>
    <source>
        <strain evidence="3">PAL-8-15-08-1</strain>
    </source>
</reference>
<protein>
    <submittedName>
        <fullName evidence="2">Helix-turn-helix transcriptional regulator</fullName>
    </submittedName>
</protein>
<dbReference type="Gene3D" id="1.10.10.10">
    <property type="entry name" value="Winged helix-like DNA-binding domain superfamily/Winged helix DNA-binding domain"/>
    <property type="match status" value="1"/>
</dbReference>
<evidence type="ECO:0000313" key="3">
    <source>
        <dbReference type="Proteomes" id="UP000177870"/>
    </source>
</evidence>
<dbReference type="Proteomes" id="UP000177870">
    <property type="component" value="Chromosome"/>
</dbReference>
<evidence type="ECO:0000313" key="2">
    <source>
        <dbReference type="EMBL" id="AOX04157.1"/>
    </source>
</evidence>
<sequence>MYTLTNTLEKSAPQVQQLDNGLLQGVLEGFIDGVLILNTQGELVHSNQTARVFCEELTPNSKHLKVVPQEIWRVCQALKDSDEFYPHQSVIIDSEITTSNSITFRIRARWLNLRISEQPYILVTLEDQRQSIHSIALAEVQKYGLTAREADVWLLRRVNYSYKEIAAELFVTLNTVKKHMKNIRAKQQMAMIMEEMAA</sequence>
<feature type="domain" description="HTH luxR-type" evidence="1">
    <location>
        <begin position="142"/>
        <end position="193"/>
    </location>
</feature>
<dbReference type="InterPro" id="IPR000792">
    <property type="entry name" value="Tscrpt_reg_LuxR_C"/>
</dbReference>
<dbReference type="STRING" id="1458985.BJP34_06350"/>